<feature type="region of interest" description="Disordered" evidence="7">
    <location>
        <begin position="187"/>
        <end position="213"/>
    </location>
</feature>
<keyword evidence="3" id="KW-0238">DNA-binding</keyword>
<keyword evidence="4" id="KW-0804">Transcription</keyword>
<organism evidence="9">
    <name type="scientific">Opuntia streptacantha</name>
    <name type="common">Prickly pear cactus</name>
    <name type="synonym">Opuntia cardona</name>
    <dbReference type="NCBI Taxonomy" id="393608"/>
    <lineage>
        <taxon>Eukaryota</taxon>
        <taxon>Viridiplantae</taxon>
        <taxon>Streptophyta</taxon>
        <taxon>Embryophyta</taxon>
        <taxon>Tracheophyta</taxon>
        <taxon>Spermatophyta</taxon>
        <taxon>Magnoliopsida</taxon>
        <taxon>eudicotyledons</taxon>
        <taxon>Gunneridae</taxon>
        <taxon>Pentapetalae</taxon>
        <taxon>Caryophyllales</taxon>
        <taxon>Cactineae</taxon>
        <taxon>Cactaceae</taxon>
        <taxon>Opuntioideae</taxon>
        <taxon>Opuntia</taxon>
    </lineage>
</organism>
<evidence type="ECO:0000256" key="6">
    <source>
        <dbReference type="ARBA" id="ARBA00060850"/>
    </source>
</evidence>
<accession>A0A7C9F1L2</accession>
<keyword evidence="5" id="KW-0539">Nucleus</keyword>
<dbReference type="GO" id="GO:0009751">
    <property type="term" value="P:response to salicylic acid"/>
    <property type="evidence" value="ECO:0007669"/>
    <property type="project" value="UniProtKB-ARBA"/>
</dbReference>
<name>A0A7C9F1L2_OPUST</name>
<evidence type="ECO:0000256" key="7">
    <source>
        <dbReference type="SAM" id="MobiDB-lite"/>
    </source>
</evidence>
<evidence type="ECO:0000313" key="9">
    <source>
        <dbReference type="EMBL" id="MBA4680206.1"/>
    </source>
</evidence>
<evidence type="ECO:0000256" key="1">
    <source>
        <dbReference type="ARBA" id="ARBA00004123"/>
    </source>
</evidence>
<dbReference type="Pfam" id="PF03106">
    <property type="entry name" value="WRKY"/>
    <property type="match status" value="1"/>
</dbReference>
<reference evidence="9" key="1">
    <citation type="journal article" date="2013" name="J. Plant Res.">
        <title>Effect of fungi and light on seed germination of three Opuntia species from semiarid lands of central Mexico.</title>
        <authorList>
            <person name="Delgado-Sanchez P."/>
            <person name="Jimenez-Bremont J.F."/>
            <person name="Guerrero-Gonzalez Mde L."/>
            <person name="Flores J."/>
        </authorList>
    </citation>
    <scope>NUCLEOTIDE SEQUENCE</scope>
    <source>
        <tissue evidence="9">Cladode</tissue>
    </source>
</reference>
<dbReference type="GO" id="GO:0000976">
    <property type="term" value="F:transcription cis-regulatory region binding"/>
    <property type="evidence" value="ECO:0007669"/>
    <property type="project" value="TreeGrafter"/>
</dbReference>
<dbReference type="GO" id="GO:0010193">
    <property type="term" value="P:response to ozone"/>
    <property type="evidence" value="ECO:0007669"/>
    <property type="project" value="UniProtKB-ARBA"/>
</dbReference>
<dbReference type="Gene3D" id="2.20.25.80">
    <property type="entry name" value="WRKY domain"/>
    <property type="match status" value="1"/>
</dbReference>
<evidence type="ECO:0000256" key="2">
    <source>
        <dbReference type="ARBA" id="ARBA00023015"/>
    </source>
</evidence>
<comment type="subcellular location">
    <subcellularLocation>
        <location evidence="1">Nucleus</location>
    </subcellularLocation>
</comment>
<evidence type="ECO:0000256" key="4">
    <source>
        <dbReference type="ARBA" id="ARBA00023163"/>
    </source>
</evidence>
<dbReference type="FunFam" id="2.20.25.80:FF:000009">
    <property type="entry name" value="WRKY transcription factor 53"/>
    <property type="match status" value="1"/>
</dbReference>
<dbReference type="InterPro" id="IPR036576">
    <property type="entry name" value="WRKY_dom_sf"/>
</dbReference>
<dbReference type="PANTHER" id="PTHR32096">
    <property type="entry name" value="WRKY TRANSCRIPTION FACTOR 30-RELATED-RELATED"/>
    <property type="match status" value="1"/>
</dbReference>
<evidence type="ECO:0000256" key="3">
    <source>
        <dbReference type="ARBA" id="ARBA00023125"/>
    </source>
</evidence>
<dbReference type="InterPro" id="IPR044810">
    <property type="entry name" value="WRKY_plant"/>
</dbReference>
<comment type="similarity">
    <text evidence="6">Belongs to the WRKY group III family.</text>
</comment>
<keyword evidence="2" id="KW-0805">Transcription regulation</keyword>
<dbReference type="AlphaFoldDB" id="A0A7C9F1L2"/>
<reference evidence="9" key="2">
    <citation type="submission" date="2020-07" db="EMBL/GenBank/DDBJ databases">
        <authorList>
            <person name="Vera ALvarez R."/>
            <person name="Arias-Moreno D.M."/>
            <person name="Jimenez-Jacinto V."/>
            <person name="Jimenez-Bremont J.F."/>
            <person name="Swaminathan K."/>
            <person name="Moose S.P."/>
            <person name="Guerrero-Gonzalez M.L."/>
            <person name="Marino-Ramirez L."/>
            <person name="Landsman D."/>
            <person name="Rodriguez-Kessler M."/>
            <person name="Delgado-Sanchez P."/>
        </authorList>
    </citation>
    <scope>NUCLEOTIDE SEQUENCE</scope>
    <source>
        <tissue evidence="9">Cladode</tissue>
    </source>
</reference>
<sequence>MVQASLVIKELTEGMEKAIQLKAHMGQVVSGKIEGMLIEGILSSLEHALLILKWGGSMEQSHPHVVPSTSMPESPLSVIGSPKSEDLQPTFNTQPESRDFSRKRKAMPTWTEQAQARSENGMQGPPDDGHSWRKYGQKDILGAKFPRSYYRCTYRDLQGCCAIKQVQRNDEDPSVFDITYKGTHTCTPTPRSKSAALSPEKQERNTQHNSAITEYQQQPDVTLTYQTGPIIDIQNLEHQQLGLPWALGGLGYENHTLTPSALDDNNFYSNFPPSFVPSPATSESNHFSTSPCKMSTFGGVQHGQQCESDITDIISTTTSVTNSPIVGVDFPLEQWDFSLSFPFDNPTFFPSFSQFKE</sequence>
<evidence type="ECO:0000259" key="8">
    <source>
        <dbReference type="PROSITE" id="PS50811"/>
    </source>
</evidence>
<dbReference type="GO" id="GO:0010150">
    <property type="term" value="P:leaf senescence"/>
    <property type="evidence" value="ECO:0007669"/>
    <property type="project" value="UniProtKB-ARBA"/>
</dbReference>
<dbReference type="SUPFAM" id="SSF118290">
    <property type="entry name" value="WRKY DNA-binding domain"/>
    <property type="match status" value="1"/>
</dbReference>
<feature type="domain" description="WRKY" evidence="8">
    <location>
        <begin position="127"/>
        <end position="184"/>
    </location>
</feature>
<dbReference type="GO" id="GO:0042542">
    <property type="term" value="P:response to hydrogen peroxide"/>
    <property type="evidence" value="ECO:0007669"/>
    <property type="project" value="UniProtKB-ARBA"/>
</dbReference>
<protein>
    <recommendedName>
        <fullName evidence="8">WRKY domain-containing protein</fullName>
    </recommendedName>
</protein>
<dbReference type="InterPro" id="IPR003657">
    <property type="entry name" value="WRKY_dom"/>
</dbReference>
<dbReference type="SMART" id="SM00774">
    <property type="entry name" value="WRKY"/>
    <property type="match status" value="1"/>
</dbReference>
<dbReference type="GO" id="GO:0005634">
    <property type="term" value="C:nucleus"/>
    <property type="evidence" value="ECO:0007669"/>
    <property type="project" value="UniProtKB-SubCell"/>
</dbReference>
<feature type="compositionally biased region" description="Polar residues" evidence="7">
    <location>
        <begin position="110"/>
        <end position="121"/>
    </location>
</feature>
<evidence type="ECO:0000256" key="5">
    <source>
        <dbReference type="ARBA" id="ARBA00023242"/>
    </source>
</evidence>
<dbReference type="GO" id="GO:0003700">
    <property type="term" value="F:DNA-binding transcription factor activity"/>
    <property type="evidence" value="ECO:0007669"/>
    <property type="project" value="InterPro"/>
</dbReference>
<dbReference type="PANTHER" id="PTHR32096:SF146">
    <property type="entry name" value="WRKY TRANSCRIPTION FACTOR 19-RELATED"/>
    <property type="match status" value="1"/>
</dbReference>
<proteinExistence type="inferred from homology"/>
<feature type="region of interest" description="Disordered" evidence="7">
    <location>
        <begin position="63"/>
        <end position="130"/>
    </location>
</feature>
<dbReference type="EMBL" id="GISG01286076">
    <property type="protein sequence ID" value="MBA4680206.1"/>
    <property type="molecule type" value="Transcribed_RNA"/>
</dbReference>
<dbReference type="PROSITE" id="PS50811">
    <property type="entry name" value="WRKY"/>
    <property type="match status" value="1"/>
</dbReference>